<comment type="subcellular location">
    <subcellularLocation>
        <location evidence="1">Cell membrane</location>
        <topology evidence="1">Multi-pass membrane protein</topology>
    </subcellularLocation>
</comment>
<accession>A0A1Q8CV29</accession>
<evidence type="ECO:0000256" key="4">
    <source>
        <dbReference type="ARBA" id="ARBA00023136"/>
    </source>
</evidence>
<dbReference type="InterPro" id="IPR036259">
    <property type="entry name" value="MFS_trans_sf"/>
</dbReference>
<organism evidence="7 8">
    <name type="scientific">Actinophytocola xanthii</name>
    <dbReference type="NCBI Taxonomy" id="1912961"/>
    <lineage>
        <taxon>Bacteria</taxon>
        <taxon>Bacillati</taxon>
        <taxon>Actinomycetota</taxon>
        <taxon>Actinomycetes</taxon>
        <taxon>Pseudonocardiales</taxon>
        <taxon>Pseudonocardiaceae</taxon>
    </lineage>
</organism>
<evidence type="ECO:0000313" key="7">
    <source>
        <dbReference type="EMBL" id="OLF18212.1"/>
    </source>
</evidence>
<evidence type="ECO:0000256" key="1">
    <source>
        <dbReference type="ARBA" id="ARBA00004651"/>
    </source>
</evidence>
<comment type="caution">
    <text evidence="7">The sequence shown here is derived from an EMBL/GenBank/DDBJ whole genome shotgun (WGS) entry which is preliminary data.</text>
</comment>
<dbReference type="SUPFAM" id="SSF103473">
    <property type="entry name" value="MFS general substrate transporter"/>
    <property type="match status" value="1"/>
</dbReference>
<dbReference type="Proteomes" id="UP000185596">
    <property type="component" value="Unassembled WGS sequence"/>
</dbReference>
<evidence type="ECO:0000313" key="8">
    <source>
        <dbReference type="Proteomes" id="UP000185596"/>
    </source>
</evidence>
<evidence type="ECO:0000256" key="3">
    <source>
        <dbReference type="ARBA" id="ARBA00022989"/>
    </source>
</evidence>
<evidence type="ECO:0000259" key="6">
    <source>
        <dbReference type="PROSITE" id="PS50850"/>
    </source>
</evidence>
<feature type="transmembrane region" description="Helical" evidence="5">
    <location>
        <begin position="73"/>
        <end position="95"/>
    </location>
</feature>
<dbReference type="STRING" id="1912961.BU204_06470"/>
<dbReference type="PANTHER" id="PTHR23527:SF1">
    <property type="entry name" value="BLL3282 PROTEIN"/>
    <property type="match status" value="1"/>
</dbReference>
<feature type="domain" description="Major facilitator superfamily (MFS) profile" evidence="6">
    <location>
        <begin position="4"/>
        <end position="385"/>
    </location>
</feature>
<feature type="transmembrane region" description="Helical" evidence="5">
    <location>
        <begin position="342"/>
        <end position="370"/>
    </location>
</feature>
<dbReference type="Pfam" id="PF07690">
    <property type="entry name" value="MFS_1"/>
    <property type="match status" value="1"/>
</dbReference>
<dbReference type="EMBL" id="MSIE01000008">
    <property type="protein sequence ID" value="OLF18212.1"/>
    <property type="molecule type" value="Genomic_DNA"/>
</dbReference>
<dbReference type="AlphaFoldDB" id="A0A1Q8CV29"/>
<feature type="transmembrane region" description="Helical" evidence="5">
    <location>
        <begin position="271"/>
        <end position="290"/>
    </location>
</feature>
<protein>
    <submittedName>
        <fullName evidence="7">MFS transporter</fullName>
    </submittedName>
</protein>
<dbReference type="Gene3D" id="1.20.1250.20">
    <property type="entry name" value="MFS general substrate transporter like domains"/>
    <property type="match status" value="2"/>
</dbReference>
<sequence length="399" mass="40202">MTRRWLVLAAGVAAQATTSSFLYGVAFLIPELRASTGVSLAQAGLLVSAPLLGLLAALIAWGAAADRYGERVVMAAGLVGTGALLLGSLFVPGLVLLGVGLLLAGAAAASVNAASGRAVLGWFGARERGLAMGLRQTAQPIGVGIAAATLPPLADRFGFVPALALPAGLCLLTAVVVLVVVVDPPRPPRPAVTESPYRALTGRTLVRLHAASALLVGPQFVAATFAVAFLVSERGWSPVAAGRLVAVVQVAGAVGRIVAGVWSDRVGNRLGPMRVIAVVAMVTMVGWALGDAFDSWLSVVALVAVLIVSVTDNGLGFTATAELAGPFWAGRALGVQNTAQNAVAMAAAPLFGALITAFGYPLALAAGALFPLAGALLTPVQGERRLAAGVDAVEVEVRP</sequence>
<dbReference type="RefSeq" id="WP_075124645.1">
    <property type="nucleotide sequence ID" value="NZ_MSIE01000008.1"/>
</dbReference>
<dbReference type="PANTHER" id="PTHR23527">
    <property type="entry name" value="BLL3282 PROTEIN"/>
    <property type="match status" value="1"/>
</dbReference>
<proteinExistence type="predicted"/>
<keyword evidence="4 5" id="KW-0472">Membrane</keyword>
<feature type="transmembrane region" description="Helical" evidence="5">
    <location>
        <begin position="296"/>
        <end position="321"/>
    </location>
</feature>
<dbReference type="OrthoDB" id="8628659at2"/>
<keyword evidence="2 5" id="KW-0812">Transmembrane</keyword>
<evidence type="ECO:0000256" key="2">
    <source>
        <dbReference type="ARBA" id="ARBA00022692"/>
    </source>
</evidence>
<dbReference type="InterPro" id="IPR052952">
    <property type="entry name" value="MFS-Transporter"/>
</dbReference>
<dbReference type="InterPro" id="IPR011701">
    <property type="entry name" value="MFS"/>
</dbReference>
<dbReference type="InterPro" id="IPR020846">
    <property type="entry name" value="MFS_dom"/>
</dbReference>
<feature type="transmembrane region" description="Helical" evidence="5">
    <location>
        <begin position="160"/>
        <end position="182"/>
    </location>
</feature>
<reference evidence="7 8" key="1">
    <citation type="submission" date="2016-12" db="EMBL/GenBank/DDBJ databases">
        <title>The draft genome sequence of Actinophytocola sp. 11-183.</title>
        <authorList>
            <person name="Wang W."/>
            <person name="Yuan L."/>
        </authorList>
    </citation>
    <scope>NUCLEOTIDE SEQUENCE [LARGE SCALE GENOMIC DNA]</scope>
    <source>
        <strain evidence="7 8">11-183</strain>
    </source>
</reference>
<feature type="transmembrane region" description="Helical" evidence="5">
    <location>
        <begin position="236"/>
        <end position="259"/>
    </location>
</feature>
<keyword evidence="3 5" id="KW-1133">Transmembrane helix</keyword>
<keyword evidence="8" id="KW-1185">Reference proteome</keyword>
<evidence type="ECO:0000256" key="5">
    <source>
        <dbReference type="SAM" id="Phobius"/>
    </source>
</evidence>
<dbReference type="GO" id="GO:0005886">
    <property type="term" value="C:plasma membrane"/>
    <property type="evidence" value="ECO:0007669"/>
    <property type="project" value="UniProtKB-SubCell"/>
</dbReference>
<feature type="transmembrane region" description="Helical" evidence="5">
    <location>
        <begin position="40"/>
        <end position="61"/>
    </location>
</feature>
<feature type="transmembrane region" description="Helical" evidence="5">
    <location>
        <begin position="208"/>
        <end position="230"/>
    </location>
</feature>
<name>A0A1Q8CV29_9PSEU</name>
<dbReference type="GO" id="GO:0022857">
    <property type="term" value="F:transmembrane transporter activity"/>
    <property type="evidence" value="ECO:0007669"/>
    <property type="project" value="InterPro"/>
</dbReference>
<dbReference type="PROSITE" id="PS50850">
    <property type="entry name" value="MFS"/>
    <property type="match status" value="1"/>
</dbReference>
<gene>
    <name evidence="7" type="ORF">BU204_06470</name>
</gene>